<evidence type="ECO:0000313" key="7">
    <source>
        <dbReference type="EMBL" id="PSR24530.1"/>
    </source>
</evidence>
<dbReference type="GO" id="GO:0016410">
    <property type="term" value="F:N-acyltransferase activity"/>
    <property type="evidence" value="ECO:0007669"/>
    <property type="project" value="TreeGrafter"/>
</dbReference>
<evidence type="ECO:0000256" key="2">
    <source>
        <dbReference type="ARBA" id="ARBA00004924"/>
    </source>
</evidence>
<dbReference type="PANTHER" id="PTHR31438:SF1">
    <property type="entry name" value="LYSINE N-ACYLTRANSFERASE C17G9.06C-RELATED"/>
    <property type="match status" value="1"/>
</dbReference>
<feature type="domain" description="N-acetyltransferase" evidence="6">
    <location>
        <begin position="9"/>
        <end position="180"/>
    </location>
</feature>
<protein>
    <recommendedName>
        <fullName evidence="3">Lysine N-acyltransferase MbtK</fullName>
    </recommendedName>
    <alternativeName>
        <fullName evidence="5">Mycobactin synthase protein K</fullName>
    </alternativeName>
</protein>
<proteinExistence type="predicted"/>
<dbReference type="Proteomes" id="UP000242705">
    <property type="component" value="Unassembled WGS sequence"/>
</dbReference>
<dbReference type="PANTHER" id="PTHR31438">
    <property type="entry name" value="LYSINE N-ACYLTRANSFERASE C17G9.06C-RELATED"/>
    <property type="match status" value="1"/>
</dbReference>
<evidence type="ECO:0000256" key="5">
    <source>
        <dbReference type="ARBA" id="ARBA00031122"/>
    </source>
</evidence>
<comment type="pathway">
    <text evidence="2">Siderophore biosynthesis.</text>
</comment>
<dbReference type="InterPro" id="IPR000182">
    <property type="entry name" value="GNAT_dom"/>
</dbReference>
<evidence type="ECO:0000313" key="8">
    <source>
        <dbReference type="Proteomes" id="UP000242705"/>
    </source>
</evidence>
<comment type="caution">
    <text evidence="7">The sequence shown here is derived from an EMBL/GenBank/DDBJ whole genome shotgun (WGS) entry which is preliminary data.</text>
</comment>
<evidence type="ECO:0000256" key="4">
    <source>
        <dbReference type="ARBA" id="ARBA00023251"/>
    </source>
</evidence>
<dbReference type="Gene3D" id="3.40.630.30">
    <property type="match status" value="1"/>
</dbReference>
<dbReference type="InterPro" id="IPR016181">
    <property type="entry name" value="Acyl_CoA_acyltransferase"/>
</dbReference>
<dbReference type="PROSITE" id="PS51186">
    <property type="entry name" value="GNAT"/>
    <property type="match status" value="1"/>
</dbReference>
<dbReference type="AlphaFoldDB" id="A0A2T2WQM9"/>
<gene>
    <name evidence="7" type="ORF">C7B47_14605</name>
</gene>
<name>A0A2T2WQM9_SULTH</name>
<comment type="function">
    <text evidence="1">Acyltransferase required for the direct transfer of medium- to long-chain fatty acyl moieties from a carrier protein (MbtL) on to the epsilon-amino group of lysine residue in the mycobactin core.</text>
</comment>
<reference evidence="7 8" key="1">
    <citation type="journal article" date="2014" name="BMC Genomics">
        <title>Comparison of environmental and isolate Sulfobacillus genomes reveals diverse carbon, sulfur, nitrogen, and hydrogen metabolisms.</title>
        <authorList>
            <person name="Justice N.B."/>
            <person name="Norman A."/>
            <person name="Brown C.T."/>
            <person name="Singh A."/>
            <person name="Thomas B.C."/>
            <person name="Banfield J.F."/>
        </authorList>
    </citation>
    <scope>NUCLEOTIDE SEQUENCE [LARGE SCALE GENOMIC DNA]</scope>
    <source>
        <strain evidence="7">AMDSBA5</strain>
    </source>
</reference>
<accession>A0A2T2WQM9</accession>
<evidence type="ECO:0000256" key="3">
    <source>
        <dbReference type="ARBA" id="ARBA00020586"/>
    </source>
</evidence>
<dbReference type="GO" id="GO:0046677">
    <property type="term" value="P:response to antibiotic"/>
    <property type="evidence" value="ECO:0007669"/>
    <property type="project" value="UniProtKB-KW"/>
</dbReference>
<dbReference type="SMART" id="SM01006">
    <property type="entry name" value="AlcB"/>
    <property type="match status" value="1"/>
</dbReference>
<evidence type="ECO:0000259" key="6">
    <source>
        <dbReference type="PROSITE" id="PS51186"/>
    </source>
</evidence>
<dbReference type="GO" id="GO:0019290">
    <property type="term" value="P:siderophore biosynthetic process"/>
    <property type="evidence" value="ECO:0007669"/>
    <property type="project" value="InterPro"/>
</dbReference>
<keyword evidence="4" id="KW-0046">Antibiotic resistance</keyword>
<dbReference type="InterPro" id="IPR019432">
    <property type="entry name" value="Acyltransferase_MbtK/IucB-like"/>
</dbReference>
<dbReference type="SUPFAM" id="SSF55729">
    <property type="entry name" value="Acyl-CoA N-acyltransferases (Nat)"/>
    <property type="match status" value="1"/>
</dbReference>
<dbReference type="Pfam" id="PF13523">
    <property type="entry name" value="Acetyltransf_8"/>
    <property type="match status" value="1"/>
</dbReference>
<dbReference type="EMBL" id="PXYX01000050">
    <property type="protein sequence ID" value="PSR24530.1"/>
    <property type="molecule type" value="Genomic_DNA"/>
</dbReference>
<organism evidence="7 8">
    <name type="scientific">Sulfobacillus thermosulfidooxidans</name>
    <dbReference type="NCBI Taxonomy" id="28034"/>
    <lineage>
        <taxon>Bacteria</taxon>
        <taxon>Bacillati</taxon>
        <taxon>Bacillota</taxon>
        <taxon>Clostridia</taxon>
        <taxon>Eubacteriales</taxon>
        <taxon>Clostridiales Family XVII. Incertae Sedis</taxon>
        <taxon>Sulfobacillus</taxon>
    </lineage>
</organism>
<sequence>MMHIHQADFILRPLDPEDIHYLYRWLTDDRVLEFYEGRDKRFTREMIQEKYLTPSSRLIYRELVLWQGLPVGYMQIYPLSTEEYETYGYSVSEHIIGMDQFIGEVTLWNQGIGTGLIQTVCQWLEAHQKVDCLVMDPRADNLRAIHVYEKCGFRKVKYLVKHEYHEGMQHDCWLMERRHKENPSSTNS</sequence>
<evidence type="ECO:0000256" key="1">
    <source>
        <dbReference type="ARBA" id="ARBA00003818"/>
    </source>
</evidence>